<protein>
    <submittedName>
        <fullName evidence="3">Uncharacterized protein</fullName>
    </submittedName>
</protein>
<evidence type="ECO:0000313" key="3">
    <source>
        <dbReference type="EMBL" id="MBA2133994.1"/>
    </source>
</evidence>
<name>A0A8J6I3V6_9FIRM</name>
<dbReference type="AlphaFoldDB" id="A0A8J6I3V6"/>
<evidence type="ECO:0000313" key="4">
    <source>
        <dbReference type="Proteomes" id="UP000657177"/>
    </source>
</evidence>
<gene>
    <name evidence="3" type="ORF">G5B42_10670</name>
</gene>
<comment type="caution">
    <text evidence="3">The sequence shown here is derived from an EMBL/GenBank/DDBJ whole genome shotgun (WGS) entry which is preliminary data.</text>
</comment>
<keyword evidence="2" id="KW-1133">Transmembrane helix</keyword>
<keyword evidence="2" id="KW-0812">Transmembrane</keyword>
<evidence type="ECO:0000256" key="1">
    <source>
        <dbReference type="SAM" id="Coils"/>
    </source>
</evidence>
<keyword evidence="2" id="KW-0472">Membrane</keyword>
<feature type="transmembrane region" description="Helical" evidence="2">
    <location>
        <begin position="582"/>
        <end position="601"/>
    </location>
</feature>
<feature type="transmembrane region" description="Helical" evidence="2">
    <location>
        <begin position="555"/>
        <end position="576"/>
    </location>
</feature>
<organism evidence="3 4">
    <name type="scientific">Capillibacterium thermochitinicola</name>
    <dbReference type="NCBI Taxonomy" id="2699427"/>
    <lineage>
        <taxon>Bacteria</taxon>
        <taxon>Bacillati</taxon>
        <taxon>Bacillota</taxon>
        <taxon>Capillibacterium</taxon>
    </lineage>
</organism>
<keyword evidence="4" id="KW-1185">Reference proteome</keyword>
<proteinExistence type="predicted"/>
<reference evidence="3" key="1">
    <citation type="submission" date="2020-06" db="EMBL/GenBank/DDBJ databases">
        <title>Novel chitinolytic bacterium.</title>
        <authorList>
            <person name="Ungkulpasvich U."/>
            <person name="Kosugi A."/>
            <person name="Uke A."/>
        </authorList>
    </citation>
    <scope>NUCLEOTIDE SEQUENCE</scope>
    <source>
        <strain evidence="3">UUS1-1</strain>
    </source>
</reference>
<dbReference type="RefSeq" id="WP_181340462.1">
    <property type="nucleotide sequence ID" value="NZ_JAAKDE010000036.1"/>
</dbReference>
<accession>A0A8J6I3V6</accession>
<dbReference type="EMBL" id="JAAKDE010000036">
    <property type="protein sequence ID" value="MBA2133994.1"/>
    <property type="molecule type" value="Genomic_DNA"/>
</dbReference>
<dbReference type="Proteomes" id="UP000657177">
    <property type="component" value="Unassembled WGS sequence"/>
</dbReference>
<sequence length="628" mass="72878">MVTKELLYFMMARFYEEGGNFLDSLLPFVEFCLAKNVPEKLSSSILKEVVETEFPFNFPLAVYEEIINRLVEKDVLSSFTISDVIYYEPKKGFKRNDSIAIKRLEYTNSIQSIAQAYIVYLRQFGRDISLSQAKEEILEFVLKNIEKLLLISKGDKTLLDCEFNDVEKIVSSFIINEYENGTENIKYLLTVLKGAICYQFIYYKEAAKDNNLDELVVFFDSSLIIYALGYNNEIREELANEIISQLRKRNAQLYCFEHTVTEIINILSACEKVIRQRKAGYGQGRFTVEYFLSQDNSITRINEAIVNLREDIQNKLGINIYPKSLYESKDLTPFIDEKGLVEYLKSMMRVAEDDTQRVEFDAKSITLTAYLRNGVNPTNLNEAKAIFVTHNRYLAYCSSKYLNETTQIISTTMPYSQLSTLLLLTDAISCPNLPLTIVVENCYAAICPTDLQWEQYINDLNAKYEEKQIGDRDYLRYRSMKIIRFPLTQKIISGSVTALSLEEILKAEEEQKKKEEEKIRSEEKELAQKKIESLEKTNLALEERLRRIRDDIPRVVNIIFIIMRVVFTILTALSTIINTSRWVIKTGLFLLALLAAFVSYFPNKFFGLKDWIIKKELAKFDRKYGIQS</sequence>
<keyword evidence="1" id="KW-0175">Coiled coil</keyword>
<evidence type="ECO:0000256" key="2">
    <source>
        <dbReference type="SAM" id="Phobius"/>
    </source>
</evidence>
<feature type="coiled-coil region" evidence="1">
    <location>
        <begin position="498"/>
        <end position="551"/>
    </location>
</feature>